<comment type="function">
    <text evidence="10">Interacts with outer membrane receptor proteins that carry out high-affinity binding and energy dependent uptake into the periplasmic space of specific substrates. It could act to transduce energy from the cytoplasmic membrane to specific energy-requiring processes in the outer membrane, resulting in the release into the periplasm of ligands bound by these outer membrane proteins.</text>
</comment>
<dbReference type="NCBIfam" id="TIGR01352">
    <property type="entry name" value="tonB_Cterm"/>
    <property type="match status" value="1"/>
</dbReference>
<sequence length="207" mass="22239">MTAHQAIAARLTAVPLGLATTFFLLMLMASLIQTDFVIEAPPPPTPIADVVMPKLEIAPPIPKLERPDKPLDEPDTPLVDPKVQVEITDPVGPGFTPPKIDIASRKLSVTQAGDYLPIVKVAPQYPRRALTRGLEGEVVVSFTVTTAGSTRDIQVVSAVAADGSPTSVFNRAAIKAAEGFKYKPRIEAGVVQEVHGVQNRFIFELNQ</sequence>
<evidence type="ECO:0000256" key="4">
    <source>
        <dbReference type="ARBA" id="ARBA00022475"/>
    </source>
</evidence>
<reference evidence="12" key="1">
    <citation type="submission" date="2023-07" db="EMBL/GenBank/DDBJ databases">
        <title>Gilvimarinus algae sp. nov., isolated from the surface of Kelp.</title>
        <authorList>
            <person name="Sun Y.Y."/>
            <person name="Gong Y."/>
            <person name="Du Z.J."/>
        </authorList>
    </citation>
    <scope>NUCLEOTIDE SEQUENCE</scope>
    <source>
        <strain evidence="12">SDUM040014</strain>
    </source>
</reference>
<dbReference type="PANTHER" id="PTHR33446">
    <property type="entry name" value="PROTEIN TONB-RELATED"/>
    <property type="match status" value="1"/>
</dbReference>
<dbReference type="Gene3D" id="3.30.1150.10">
    <property type="match status" value="1"/>
</dbReference>
<evidence type="ECO:0000313" key="13">
    <source>
        <dbReference type="Proteomes" id="UP001168380"/>
    </source>
</evidence>
<dbReference type="InterPro" id="IPR051045">
    <property type="entry name" value="TonB-dependent_transducer"/>
</dbReference>
<keyword evidence="3 10" id="KW-0813">Transport</keyword>
<protein>
    <recommendedName>
        <fullName evidence="10">Protein TonB</fullName>
    </recommendedName>
</protein>
<evidence type="ECO:0000259" key="11">
    <source>
        <dbReference type="PROSITE" id="PS52015"/>
    </source>
</evidence>
<evidence type="ECO:0000256" key="7">
    <source>
        <dbReference type="ARBA" id="ARBA00022927"/>
    </source>
</evidence>
<comment type="subcellular location">
    <subcellularLocation>
        <location evidence="1 10">Cell inner membrane</location>
        <topology evidence="1 10">Single-pass membrane protein</topology>
        <orientation evidence="1 10">Periplasmic side</orientation>
    </subcellularLocation>
</comment>
<accession>A0ABT8T990</accession>
<feature type="transmembrane region" description="Helical" evidence="10">
    <location>
        <begin position="12"/>
        <end position="32"/>
    </location>
</feature>
<evidence type="ECO:0000256" key="8">
    <source>
        <dbReference type="ARBA" id="ARBA00022989"/>
    </source>
</evidence>
<evidence type="ECO:0000256" key="3">
    <source>
        <dbReference type="ARBA" id="ARBA00022448"/>
    </source>
</evidence>
<keyword evidence="4 10" id="KW-1003">Cell membrane</keyword>
<dbReference type="SUPFAM" id="SSF74653">
    <property type="entry name" value="TolA/TonB C-terminal domain"/>
    <property type="match status" value="1"/>
</dbReference>
<dbReference type="InterPro" id="IPR037682">
    <property type="entry name" value="TonB_C"/>
</dbReference>
<keyword evidence="6 10" id="KW-0812">Transmembrane</keyword>
<evidence type="ECO:0000313" key="12">
    <source>
        <dbReference type="EMBL" id="MDO3380699.1"/>
    </source>
</evidence>
<evidence type="ECO:0000256" key="9">
    <source>
        <dbReference type="ARBA" id="ARBA00023136"/>
    </source>
</evidence>
<keyword evidence="5 10" id="KW-0997">Cell inner membrane</keyword>
<evidence type="ECO:0000256" key="6">
    <source>
        <dbReference type="ARBA" id="ARBA00022692"/>
    </source>
</evidence>
<evidence type="ECO:0000256" key="5">
    <source>
        <dbReference type="ARBA" id="ARBA00022519"/>
    </source>
</evidence>
<comment type="similarity">
    <text evidence="2 10">Belongs to the TonB family.</text>
</comment>
<name>A0ABT8T990_9GAMM</name>
<proteinExistence type="inferred from homology"/>
<dbReference type="PROSITE" id="PS52015">
    <property type="entry name" value="TONB_CTD"/>
    <property type="match status" value="1"/>
</dbReference>
<dbReference type="EMBL" id="JAULRT010000031">
    <property type="protein sequence ID" value="MDO3380699.1"/>
    <property type="molecule type" value="Genomic_DNA"/>
</dbReference>
<comment type="caution">
    <text evidence="12">The sequence shown here is derived from an EMBL/GenBank/DDBJ whole genome shotgun (WGS) entry which is preliminary data.</text>
</comment>
<keyword evidence="8 10" id="KW-1133">Transmembrane helix</keyword>
<dbReference type="InterPro" id="IPR003538">
    <property type="entry name" value="TonB"/>
</dbReference>
<keyword evidence="13" id="KW-1185">Reference proteome</keyword>
<gene>
    <name evidence="12" type="ORF">QWI16_00855</name>
</gene>
<evidence type="ECO:0000256" key="2">
    <source>
        <dbReference type="ARBA" id="ARBA00006555"/>
    </source>
</evidence>
<dbReference type="PRINTS" id="PR01374">
    <property type="entry name" value="TONBPROTEIN"/>
</dbReference>
<dbReference type="RefSeq" id="WP_302710822.1">
    <property type="nucleotide sequence ID" value="NZ_JAULRT010000031.1"/>
</dbReference>
<dbReference type="Proteomes" id="UP001168380">
    <property type="component" value="Unassembled WGS sequence"/>
</dbReference>
<keyword evidence="7 10" id="KW-0653">Protein transport</keyword>
<keyword evidence="9 10" id="KW-0472">Membrane</keyword>
<dbReference type="InterPro" id="IPR006260">
    <property type="entry name" value="TonB/TolA_C"/>
</dbReference>
<feature type="domain" description="TonB C-terminal" evidence="11">
    <location>
        <begin position="110"/>
        <end position="207"/>
    </location>
</feature>
<evidence type="ECO:0000256" key="10">
    <source>
        <dbReference type="RuleBase" id="RU362123"/>
    </source>
</evidence>
<evidence type="ECO:0000256" key="1">
    <source>
        <dbReference type="ARBA" id="ARBA00004383"/>
    </source>
</evidence>
<organism evidence="12 13">
    <name type="scientific">Gilvimarinus algae</name>
    <dbReference type="NCBI Taxonomy" id="3058037"/>
    <lineage>
        <taxon>Bacteria</taxon>
        <taxon>Pseudomonadati</taxon>
        <taxon>Pseudomonadota</taxon>
        <taxon>Gammaproteobacteria</taxon>
        <taxon>Cellvibrionales</taxon>
        <taxon>Cellvibrionaceae</taxon>
        <taxon>Gilvimarinus</taxon>
    </lineage>
</organism>
<keyword evidence="10" id="KW-0735">Signal-anchor</keyword>
<dbReference type="Pfam" id="PF03544">
    <property type="entry name" value="TonB_C"/>
    <property type="match status" value="1"/>
</dbReference>